<geneLocation type="plasmid" evidence="2">
    <name>II</name>
</geneLocation>
<organism evidence="1 2">
    <name type="scientific">Neorhizobium galegae bv. orientalis str. HAMBI 540</name>
    <dbReference type="NCBI Taxonomy" id="1028800"/>
    <lineage>
        <taxon>Bacteria</taxon>
        <taxon>Pseudomonadati</taxon>
        <taxon>Pseudomonadota</taxon>
        <taxon>Alphaproteobacteria</taxon>
        <taxon>Hyphomicrobiales</taxon>
        <taxon>Rhizobiaceae</taxon>
        <taxon>Rhizobium/Agrobacterium group</taxon>
        <taxon>Neorhizobium</taxon>
    </lineage>
</organism>
<dbReference type="AlphaFoldDB" id="A0A068T1B9"/>
<keyword evidence="2" id="KW-1185">Reference proteome</keyword>
<protein>
    <submittedName>
        <fullName evidence="1">Uncharacterized protein</fullName>
    </submittedName>
</protein>
<accession>A0A068T1B9</accession>
<dbReference type="EMBL" id="HG938354">
    <property type="protein sequence ID" value="CDN51841.1"/>
    <property type="molecule type" value="Genomic_DNA"/>
</dbReference>
<name>A0A068T1B9_NEOGA</name>
<proteinExistence type="predicted"/>
<sequence length="106" mass="11896">MVRWVQVKTPHGVRKALTFWASTKRVGLTMPLSQETTATLIANACGEGGSCAQYSRRQRAGKIAFTAKLCPTDRHFWSFIGRADHYSAYKMIWAIPSSRWSVGSQM</sequence>
<dbReference type="HOGENOM" id="CLU_2220361_0_0_5"/>
<keyword evidence="1" id="KW-0614">Plasmid</keyword>
<dbReference type="Proteomes" id="UP000028181">
    <property type="component" value="Plasmid pHAMBI540a"/>
</dbReference>
<reference evidence="2" key="1">
    <citation type="journal article" date="2014" name="BMC Genomics">
        <title>Genome sequencing of two Neorhizobium galegae strains reveals a noeT gene responsible for the unusual acetylation of the nodulation factors.</title>
        <authorList>
            <person name="Osterman J."/>
            <person name="Marsh J."/>
            <person name="Laine P.K."/>
            <person name="Zeng Z."/>
            <person name="Alatalo E."/>
            <person name="Sullivan J.T."/>
            <person name="Young J.P."/>
            <person name="Thomas-Oates J."/>
            <person name="Paulin L."/>
            <person name="Lindstrom K."/>
        </authorList>
    </citation>
    <scope>NUCLEOTIDE SEQUENCE [LARGE SCALE GENOMIC DNA]</scope>
    <source>
        <strain evidence="2">HAMBI 540</strain>
    </source>
</reference>
<dbReference type="KEGG" id="ngg:RG540_PA11650"/>
<evidence type="ECO:0000313" key="1">
    <source>
        <dbReference type="EMBL" id="CDN51841.1"/>
    </source>
</evidence>
<evidence type="ECO:0000313" key="2">
    <source>
        <dbReference type="Proteomes" id="UP000028181"/>
    </source>
</evidence>
<gene>
    <name evidence="1" type="ORF">RG540_PA11650</name>
</gene>